<sequence>MTAINIQNLTKDYGNHKGIFDVSFQIEEGEVVGFLGPNGAGKTTTIRHLLGFSKPQSGTAAVLQLNCWNESKEIQKHLGYLPAEMAFPENMTGTQLIQHTAKMRGLRDLKRSQQLIEMFNLDSSAPIKRMSKGMKQKVGIVCAFMHDPKVLILDEPTTGLDPLMQSVFVQLIREEKQKGKSILMSSHLFEEIEGTCDRIAMIKQGKIISVIKAQEFNNVEKTTFKVTFQNPEDFQSIQHDIFKISEIHKEGLQLVIEIKDTQLNDLIRALAAKNVISIREMKYSLEDNFMNFYRGENHDHVQ</sequence>
<evidence type="ECO:0000256" key="1">
    <source>
        <dbReference type="ARBA" id="ARBA00022448"/>
    </source>
</evidence>
<dbReference type="InterPro" id="IPR051782">
    <property type="entry name" value="ABC_Transporter_VariousFunc"/>
</dbReference>
<dbReference type="PANTHER" id="PTHR42939">
    <property type="entry name" value="ABC TRANSPORTER ATP-BINDING PROTEIN ALBC-RELATED"/>
    <property type="match status" value="1"/>
</dbReference>
<accession>A0A2W0H9B0</accession>
<dbReference type="InterPro" id="IPR017871">
    <property type="entry name" value="ABC_transporter-like_CS"/>
</dbReference>
<keyword evidence="1" id="KW-0813">Transport</keyword>
<dbReference type="EMBL" id="PDOF01000002">
    <property type="protein sequence ID" value="PYZ96660.1"/>
    <property type="molecule type" value="Genomic_DNA"/>
</dbReference>
<dbReference type="SUPFAM" id="SSF52540">
    <property type="entry name" value="P-loop containing nucleoside triphosphate hydrolases"/>
    <property type="match status" value="1"/>
</dbReference>
<dbReference type="GO" id="GO:0016887">
    <property type="term" value="F:ATP hydrolysis activity"/>
    <property type="evidence" value="ECO:0007669"/>
    <property type="project" value="InterPro"/>
</dbReference>
<dbReference type="PROSITE" id="PS00211">
    <property type="entry name" value="ABC_TRANSPORTER_1"/>
    <property type="match status" value="1"/>
</dbReference>
<dbReference type="InterPro" id="IPR003593">
    <property type="entry name" value="AAA+_ATPase"/>
</dbReference>
<keyword evidence="6" id="KW-1185">Reference proteome</keyword>
<evidence type="ECO:0000259" key="4">
    <source>
        <dbReference type="PROSITE" id="PS50893"/>
    </source>
</evidence>
<dbReference type="RefSeq" id="WP_110520584.1">
    <property type="nucleotide sequence ID" value="NZ_PDOF01000002.1"/>
</dbReference>
<evidence type="ECO:0000313" key="5">
    <source>
        <dbReference type="EMBL" id="PYZ96660.1"/>
    </source>
</evidence>
<organism evidence="5 6">
    <name type="scientific">Alteribacter lacisalsi</name>
    <dbReference type="NCBI Taxonomy" id="2045244"/>
    <lineage>
        <taxon>Bacteria</taxon>
        <taxon>Bacillati</taxon>
        <taxon>Bacillota</taxon>
        <taxon>Bacilli</taxon>
        <taxon>Bacillales</taxon>
        <taxon>Bacillaceae</taxon>
        <taxon>Alteribacter</taxon>
    </lineage>
</organism>
<evidence type="ECO:0000256" key="2">
    <source>
        <dbReference type="ARBA" id="ARBA00022741"/>
    </source>
</evidence>
<feature type="domain" description="ABC transporter" evidence="4">
    <location>
        <begin position="4"/>
        <end position="229"/>
    </location>
</feature>
<evidence type="ECO:0000256" key="3">
    <source>
        <dbReference type="ARBA" id="ARBA00022840"/>
    </source>
</evidence>
<dbReference type="Proteomes" id="UP000248066">
    <property type="component" value="Unassembled WGS sequence"/>
</dbReference>
<dbReference type="GO" id="GO:0005524">
    <property type="term" value="F:ATP binding"/>
    <property type="evidence" value="ECO:0007669"/>
    <property type="project" value="UniProtKB-KW"/>
</dbReference>
<gene>
    <name evidence="5" type="ORF">CR205_13245</name>
</gene>
<comment type="caution">
    <text evidence="5">The sequence shown here is derived from an EMBL/GenBank/DDBJ whole genome shotgun (WGS) entry which is preliminary data.</text>
</comment>
<dbReference type="PANTHER" id="PTHR42939:SF1">
    <property type="entry name" value="ABC TRANSPORTER ATP-BINDING PROTEIN ALBC-RELATED"/>
    <property type="match status" value="1"/>
</dbReference>
<proteinExistence type="predicted"/>
<keyword evidence="2" id="KW-0547">Nucleotide-binding</keyword>
<dbReference type="PROSITE" id="PS50893">
    <property type="entry name" value="ABC_TRANSPORTER_2"/>
    <property type="match status" value="1"/>
</dbReference>
<dbReference type="Pfam" id="PF00005">
    <property type="entry name" value="ABC_tran"/>
    <property type="match status" value="1"/>
</dbReference>
<dbReference type="InterPro" id="IPR027417">
    <property type="entry name" value="P-loop_NTPase"/>
</dbReference>
<keyword evidence="3 5" id="KW-0067">ATP-binding</keyword>
<dbReference type="Gene3D" id="3.40.50.300">
    <property type="entry name" value="P-loop containing nucleotide triphosphate hydrolases"/>
    <property type="match status" value="1"/>
</dbReference>
<reference evidence="5 6" key="1">
    <citation type="submission" date="2017-10" db="EMBL/GenBank/DDBJ databases">
        <title>Bacillus sp. nov., a halophilic bacterium isolated from a Yangshapao Lake.</title>
        <authorList>
            <person name="Wang H."/>
        </authorList>
    </citation>
    <scope>NUCLEOTIDE SEQUENCE [LARGE SCALE GENOMIC DNA]</scope>
    <source>
        <strain evidence="5 6">YSP-3</strain>
    </source>
</reference>
<dbReference type="SMART" id="SM00382">
    <property type="entry name" value="AAA"/>
    <property type="match status" value="1"/>
</dbReference>
<dbReference type="AlphaFoldDB" id="A0A2W0H9B0"/>
<protein>
    <submittedName>
        <fullName evidence="5">ABC transporter ATP-binding protein</fullName>
    </submittedName>
</protein>
<dbReference type="OrthoDB" id="9804819at2"/>
<name>A0A2W0H9B0_9BACI</name>
<evidence type="ECO:0000313" key="6">
    <source>
        <dbReference type="Proteomes" id="UP000248066"/>
    </source>
</evidence>
<dbReference type="InterPro" id="IPR003439">
    <property type="entry name" value="ABC_transporter-like_ATP-bd"/>
</dbReference>
<dbReference type="CDD" id="cd03230">
    <property type="entry name" value="ABC_DR_subfamily_A"/>
    <property type="match status" value="1"/>
</dbReference>